<dbReference type="OrthoDB" id="8687931at2"/>
<protein>
    <recommendedName>
        <fullName evidence="3">Helix-hairpin-helix DNA-binding motif class 1 domain-containing protein</fullName>
    </recommendedName>
</protein>
<feature type="compositionally biased region" description="Low complexity" evidence="1">
    <location>
        <begin position="106"/>
        <end position="117"/>
    </location>
</feature>
<name>A0A261UNJ8_9BORD</name>
<dbReference type="InterPro" id="IPR051675">
    <property type="entry name" value="Endo/Exo/Phosphatase_dom_1"/>
</dbReference>
<dbReference type="InterPro" id="IPR010994">
    <property type="entry name" value="RuvA_2-like"/>
</dbReference>
<dbReference type="GO" id="GO:0003677">
    <property type="term" value="F:DNA binding"/>
    <property type="evidence" value="ECO:0007669"/>
    <property type="project" value="InterPro"/>
</dbReference>
<dbReference type="Gene3D" id="1.10.150.280">
    <property type="entry name" value="AF1531-like domain"/>
    <property type="match status" value="1"/>
</dbReference>
<dbReference type="PANTHER" id="PTHR21180:SF32">
    <property type="entry name" value="ENDONUCLEASE_EXONUCLEASE_PHOSPHATASE FAMILY DOMAIN-CONTAINING PROTEIN 1"/>
    <property type="match status" value="1"/>
</dbReference>
<proteinExistence type="predicted"/>
<reference evidence="5" key="1">
    <citation type="submission" date="2017-05" db="EMBL/GenBank/DDBJ databases">
        <title>Complete and WGS of Bordetella genogroups.</title>
        <authorList>
            <person name="Spilker T."/>
            <person name="Lipuma J."/>
        </authorList>
    </citation>
    <scope>NUCLEOTIDE SEQUENCE [LARGE SCALE GENOMIC DNA]</scope>
    <source>
        <strain evidence="5">AU8856</strain>
    </source>
</reference>
<evidence type="ECO:0000313" key="4">
    <source>
        <dbReference type="EMBL" id="OZI63474.1"/>
    </source>
</evidence>
<evidence type="ECO:0000256" key="1">
    <source>
        <dbReference type="SAM" id="MobiDB-lite"/>
    </source>
</evidence>
<sequence>MAAPRRSRWQRAFGRLALAAGLSLAVLPAQALDVNSATIDQLRAIRGVGPKTAETIVKERERGGRFESMEDLSDRVRGIGPRRVQALEAAGLRVTAGQAAPGIRPSTGAATASGAAGRNNKATQPARVPPRGAH</sequence>
<dbReference type="PANTHER" id="PTHR21180">
    <property type="entry name" value="ENDONUCLEASE/EXONUCLEASE/PHOSPHATASE FAMILY DOMAIN-CONTAINING PROTEIN 1"/>
    <property type="match status" value="1"/>
</dbReference>
<feature type="signal peptide" evidence="2">
    <location>
        <begin position="1"/>
        <end position="31"/>
    </location>
</feature>
<keyword evidence="2" id="KW-0732">Signal</keyword>
<dbReference type="AlphaFoldDB" id="A0A261UNJ8"/>
<dbReference type="SUPFAM" id="SSF47781">
    <property type="entry name" value="RuvA domain 2-like"/>
    <property type="match status" value="1"/>
</dbReference>
<organism evidence="4 5">
    <name type="scientific">Bordetella genomosp. 11</name>
    <dbReference type="NCBI Taxonomy" id="1416808"/>
    <lineage>
        <taxon>Bacteria</taxon>
        <taxon>Pseudomonadati</taxon>
        <taxon>Pseudomonadota</taxon>
        <taxon>Betaproteobacteria</taxon>
        <taxon>Burkholderiales</taxon>
        <taxon>Alcaligenaceae</taxon>
        <taxon>Bordetella</taxon>
    </lineage>
</organism>
<gene>
    <name evidence="4" type="ORF">CAL28_19755</name>
</gene>
<accession>A0A261UNJ8</accession>
<dbReference type="InterPro" id="IPR003583">
    <property type="entry name" value="Hlx-hairpin-Hlx_DNA-bd_motif"/>
</dbReference>
<dbReference type="GO" id="GO:0006281">
    <property type="term" value="P:DNA repair"/>
    <property type="evidence" value="ECO:0007669"/>
    <property type="project" value="InterPro"/>
</dbReference>
<feature type="chain" id="PRO_5013192911" description="Helix-hairpin-helix DNA-binding motif class 1 domain-containing protein" evidence="2">
    <location>
        <begin position="32"/>
        <end position="134"/>
    </location>
</feature>
<evidence type="ECO:0000313" key="5">
    <source>
        <dbReference type="Proteomes" id="UP000215767"/>
    </source>
</evidence>
<evidence type="ECO:0000259" key="3">
    <source>
        <dbReference type="SMART" id="SM00278"/>
    </source>
</evidence>
<feature type="domain" description="Helix-hairpin-helix DNA-binding motif class 1" evidence="3">
    <location>
        <begin position="70"/>
        <end position="90"/>
    </location>
</feature>
<dbReference type="GO" id="GO:0015628">
    <property type="term" value="P:protein secretion by the type II secretion system"/>
    <property type="evidence" value="ECO:0007669"/>
    <property type="project" value="TreeGrafter"/>
</dbReference>
<dbReference type="Proteomes" id="UP000215767">
    <property type="component" value="Unassembled WGS sequence"/>
</dbReference>
<dbReference type="SMART" id="SM00278">
    <property type="entry name" value="HhH1"/>
    <property type="match status" value="2"/>
</dbReference>
<keyword evidence="5" id="KW-1185">Reference proteome</keyword>
<feature type="region of interest" description="Disordered" evidence="1">
    <location>
        <begin position="96"/>
        <end position="134"/>
    </location>
</feature>
<feature type="domain" description="Helix-hairpin-helix DNA-binding motif class 1" evidence="3">
    <location>
        <begin position="40"/>
        <end position="59"/>
    </location>
</feature>
<dbReference type="GO" id="GO:0015627">
    <property type="term" value="C:type II protein secretion system complex"/>
    <property type="evidence" value="ECO:0007669"/>
    <property type="project" value="TreeGrafter"/>
</dbReference>
<evidence type="ECO:0000256" key="2">
    <source>
        <dbReference type="SAM" id="SignalP"/>
    </source>
</evidence>
<dbReference type="EMBL" id="NEVS01000004">
    <property type="protein sequence ID" value="OZI63474.1"/>
    <property type="molecule type" value="Genomic_DNA"/>
</dbReference>
<comment type="caution">
    <text evidence="4">The sequence shown here is derived from an EMBL/GenBank/DDBJ whole genome shotgun (WGS) entry which is preliminary data.</text>
</comment>
<dbReference type="Pfam" id="PF12836">
    <property type="entry name" value="HHH_3"/>
    <property type="match status" value="1"/>
</dbReference>